<dbReference type="PANTHER" id="PTHR13533">
    <property type="entry name" value="N-ACETYLNEURAMINATE 9-O-ACETYLTRANSFERASE"/>
    <property type="match status" value="1"/>
</dbReference>
<feature type="region of interest" description="Disordered" evidence="5">
    <location>
        <begin position="248"/>
        <end position="273"/>
    </location>
</feature>
<gene>
    <name evidence="7" type="ORF">DVH24_030791</name>
</gene>
<dbReference type="GO" id="GO:0016407">
    <property type="term" value="F:acetyltransferase activity"/>
    <property type="evidence" value="ECO:0007669"/>
    <property type="project" value="TreeGrafter"/>
</dbReference>
<evidence type="ECO:0000256" key="1">
    <source>
        <dbReference type="ARBA" id="ARBA00004370"/>
    </source>
</evidence>
<comment type="caution">
    <text evidence="7">The sequence shown here is derived from an EMBL/GenBank/DDBJ whole genome shotgun (WGS) entry which is preliminary data.</text>
</comment>
<dbReference type="GO" id="GO:0005794">
    <property type="term" value="C:Golgi apparatus"/>
    <property type="evidence" value="ECO:0007669"/>
    <property type="project" value="TreeGrafter"/>
</dbReference>
<proteinExistence type="predicted"/>
<keyword evidence="2 6" id="KW-0812">Transmembrane</keyword>
<keyword evidence="3 6" id="KW-1133">Transmembrane helix</keyword>
<feature type="transmembrane region" description="Helical" evidence="6">
    <location>
        <begin position="6"/>
        <end position="25"/>
    </location>
</feature>
<evidence type="ECO:0000313" key="7">
    <source>
        <dbReference type="EMBL" id="RXH68458.1"/>
    </source>
</evidence>
<accession>A0A498HAH1</accession>
<sequence>MIGAVQLGVLAACVVVLVPMAMAGYHLSRNKMLFFSGALFITLAIGVHLTPYFPTVNDFVTTVSSVVVFENRRDSCLSHLHDVVWEVTPSPNFNPLDNNTANYDKSWAWASSSAVSACGFQKLGRFDASDLLNGSWVVVAGDSQARLVALSLLSLVLDSGPLEMVNKDLFKRHSDYQIVVGEIGMRLDFIWAPYTVNLTNLVTKFKRNRNFPDVLVMGSGLWHMLHFTNASDFGVQLQSLRRSAASLLPLPPETGSDKPETSSASGSGSARRPHLFWVGMPTLINSMLNTEEKRERMTDAMRGGYDKELQKSKLLQQSGGPLWLLDIESLSWNCGVRCTVDGMHYDMPVYEAVLHIMLNALLIESHQKL</sequence>
<dbReference type="Proteomes" id="UP000290289">
    <property type="component" value="Chromosome 17"/>
</dbReference>
<evidence type="ECO:0000256" key="4">
    <source>
        <dbReference type="ARBA" id="ARBA00023136"/>
    </source>
</evidence>
<evidence type="ECO:0000256" key="6">
    <source>
        <dbReference type="SAM" id="Phobius"/>
    </source>
</evidence>
<evidence type="ECO:0000256" key="5">
    <source>
        <dbReference type="SAM" id="MobiDB-lite"/>
    </source>
</evidence>
<name>A0A498HAH1_MALDO</name>
<keyword evidence="4 6" id="KW-0472">Membrane</keyword>
<dbReference type="STRING" id="3750.A0A498HAH1"/>
<evidence type="ECO:0000256" key="3">
    <source>
        <dbReference type="ARBA" id="ARBA00022989"/>
    </source>
</evidence>
<dbReference type="PANTHER" id="PTHR13533:SF31">
    <property type="entry name" value="PROTEIN ALTERED XYLOGLUCAN 9"/>
    <property type="match status" value="1"/>
</dbReference>
<evidence type="ECO:0000313" key="8">
    <source>
        <dbReference type="Proteomes" id="UP000290289"/>
    </source>
</evidence>
<dbReference type="GO" id="GO:0016020">
    <property type="term" value="C:membrane"/>
    <property type="evidence" value="ECO:0007669"/>
    <property type="project" value="UniProtKB-SubCell"/>
</dbReference>
<dbReference type="GO" id="GO:0045492">
    <property type="term" value="P:xylan biosynthetic process"/>
    <property type="evidence" value="ECO:0007669"/>
    <property type="project" value="TreeGrafter"/>
</dbReference>
<dbReference type="EMBL" id="RDQH01000343">
    <property type="protein sequence ID" value="RXH68458.1"/>
    <property type="molecule type" value="Genomic_DNA"/>
</dbReference>
<keyword evidence="8" id="KW-1185">Reference proteome</keyword>
<reference evidence="7 8" key="1">
    <citation type="submission" date="2018-10" db="EMBL/GenBank/DDBJ databases">
        <title>A high-quality apple genome assembly.</title>
        <authorList>
            <person name="Hu J."/>
        </authorList>
    </citation>
    <scope>NUCLEOTIDE SEQUENCE [LARGE SCALE GENOMIC DNA]</scope>
    <source>
        <strain evidence="8">cv. HFTH1</strain>
        <tissue evidence="7">Young leaf</tissue>
    </source>
</reference>
<evidence type="ECO:0000256" key="2">
    <source>
        <dbReference type="ARBA" id="ARBA00022692"/>
    </source>
</evidence>
<comment type="subcellular location">
    <subcellularLocation>
        <location evidence="1">Membrane</location>
    </subcellularLocation>
</comment>
<dbReference type="AlphaFoldDB" id="A0A498HAH1"/>
<protein>
    <submittedName>
        <fullName evidence="7">Uncharacterized protein</fullName>
    </submittedName>
</protein>
<feature type="transmembrane region" description="Helical" evidence="6">
    <location>
        <begin position="32"/>
        <end position="53"/>
    </location>
</feature>
<organism evidence="7 8">
    <name type="scientific">Malus domestica</name>
    <name type="common">Apple</name>
    <name type="synonym">Pyrus malus</name>
    <dbReference type="NCBI Taxonomy" id="3750"/>
    <lineage>
        <taxon>Eukaryota</taxon>
        <taxon>Viridiplantae</taxon>
        <taxon>Streptophyta</taxon>
        <taxon>Embryophyta</taxon>
        <taxon>Tracheophyta</taxon>
        <taxon>Spermatophyta</taxon>
        <taxon>Magnoliopsida</taxon>
        <taxon>eudicotyledons</taxon>
        <taxon>Gunneridae</taxon>
        <taxon>Pentapetalae</taxon>
        <taxon>rosids</taxon>
        <taxon>fabids</taxon>
        <taxon>Rosales</taxon>
        <taxon>Rosaceae</taxon>
        <taxon>Amygdaloideae</taxon>
        <taxon>Maleae</taxon>
        <taxon>Malus</taxon>
    </lineage>
</organism>